<dbReference type="GeneID" id="2978981"/>
<keyword evidence="2" id="KW-1185">Reference proteome</keyword>
<reference evidence="1 2" key="1">
    <citation type="journal article" date="2004" name="J. Virol.">
        <title>Complete genome sequence of lymphocystis disease virus isolated from China.</title>
        <authorList>
            <person name="Zhang Q.Y."/>
            <person name="Xiao F."/>
            <person name="Xie J."/>
            <person name="Li Z.Q."/>
            <person name="Gui J.F."/>
        </authorList>
    </citation>
    <scope>NUCLEOTIDE SEQUENCE [LARGE SCALE GENOMIC DNA]</scope>
</reference>
<dbReference type="RefSeq" id="YP_073730.1">
    <property type="nucleotide sequence ID" value="NC_005902.1"/>
</dbReference>
<dbReference type="EMBL" id="AY380826">
    <property type="protein sequence ID" value="AAU11069.1"/>
    <property type="molecule type" value="Genomic_DNA"/>
</dbReference>
<proteinExistence type="predicted"/>
<sequence>MVVNELSYILVCYTHIYNLGIIKLTPKASLTTLHIINDNLELT</sequence>
<accession>Q677N8</accession>
<dbReference type="Proteomes" id="UP000106699">
    <property type="component" value="Segment"/>
</dbReference>
<organism evidence="1 2">
    <name type="scientific">lymphocystis disease virus-China</name>
    <dbReference type="NCBI Taxonomy" id="256729"/>
    <lineage>
        <taxon>Viruses</taxon>
        <taxon>Varidnaviria</taxon>
        <taxon>Bamfordvirae</taxon>
        <taxon>Nucleocytoviricota</taxon>
        <taxon>Megaviricetes</taxon>
        <taxon>Pimascovirales</taxon>
        <taxon>Pimascovirales incertae sedis</taxon>
        <taxon>Iridoviridae</taxon>
        <taxon>Alphairidovirinae</taxon>
        <taxon>Lymphocystivirus</taxon>
        <taxon>Lymphocystivirus paralichthys1</taxon>
        <taxon>Lymphocystis disease virus 2</taxon>
    </lineage>
</organism>
<evidence type="ECO:0000313" key="2">
    <source>
        <dbReference type="Proteomes" id="UP000106699"/>
    </source>
</evidence>
<name>Q677N8_9VIRU</name>
<evidence type="ECO:0000313" key="1">
    <source>
        <dbReference type="EMBL" id="AAU11069.1"/>
    </source>
</evidence>
<protein>
    <submittedName>
        <fullName evidence="1">Uncharacterized protein</fullName>
    </submittedName>
</protein>
<dbReference type="KEGG" id="vg:2978981"/>